<keyword evidence="4" id="KW-1185">Reference proteome</keyword>
<feature type="compositionally biased region" description="Pro residues" evidence="1">
    <location>
        <begin position="376"/>
        <end position="409"/>
    </location>
</feature>
<evidence type="ECO:0000256" key="2">
    <source>
        <dbReference type="SAM" id="Phobius"/>
    </source>
</evidence>
<keyword evidence="2" id="KW-0812">Transmembrane</keyword>
<name>A0A9P5X8Q0_9AGAR</name>
<accession>A0A9P5X8Q0</accession>
<feature type="compositionally biased region" description="Polar residues" evidence="1">
    <location>
        <begin position="24"/>
        <end position="43"/>
    </location>
</feature>
<keyword evidence="2" id="KW-0472">Membrane</keyword>
<feature type="region of interest" description="Disordered" evidence="1">
    <location>
        <begin position="1"/>
        <end position="43"/>
    </location>
</feature>
<feature type="transmembrane region" description="Helical" evidence="2">
    <location>
        <begin position="225"/>
        <end position="254"/>
    </location>
</feature>
<dbReference type="Proteomes" id="UP000807342">
    <property type="component" value="Unassembled WGS sequence"/>
</dbReference>
<evidence type="ECO:0000256" key="1">
    <source>
        <dbReference type="SAM" id="MobiDB-lite"/>
    </source>
</evidence>
<dbReference type="EMBL" id="MU151283">
    <property type="protein sequence ID" value="KAF9445739.1"/>
    <property type="molecule type" value="Genomic_DNA"/>
</dbReference>
<feature type="compositionally biased region" description="Basic residues" evidence="1">
    <location>
        <begin position="345"/>
        <end position="354"/>
    </location>
</feature>
<proteinExistence type="predicted"/>
<evidence type="ECO:0000313" key="4">
    <source>
        <dbReference type="Proteomes" id="UP000807342"/>
    </source>
</evidence>
<feature type="region of interest" description="Disordered" evidence="1">
    <location>
        <begin position="322"/>
        <end position="501"/>
    </location>
</feature>
<keyword evidence="2" id="KW-1133">Transmembrane helix</keyword>
<organism evidence="3 4">
    <name type="scientific">Macrolepiota fuliginosa MF-IS2</name>
    <dbReference type="NCBI Taxonomy" id="1400762"/>
    <lineage>
        <taxon>Eukaryota</taxon>
        <taxon>Fungi</taxon>
        <taxon>Dikarya</taxon>
        <taxon>Basidiomycota</taxon>
        <taxon>Agaricomycotina</taxon>
        <taxon>Agaricomycetes</taxon>
        <taxon>Agaricomycetidae</taxon>
        <taxon>Agaricales</taxon>
        <taxon>Agaricineae</taxon>
        <taxon>Agaricaceae</taxon>
        <taxon>Macrolepiota</taxon>
    </lineage>
</organism>
<dbReference type="OrthoDB" id="3062801at2759"/>
<gene>
    <name evidence="3" type="ORF">P691DRAFT_805229</name>
</gene>
<sequence length="501" mass="54949">MQGPQPSAGSSSSNPPIFPISGPTYSQTTNGSDEESQASPTTPTCCNPGAWTFLTDTLPRQLYICSLLRLPALYCSRVEPLSRDANMVLKELLNKAVEASSRGEKDFQTQMSECGLDPSYDTFATSLPPAYQRLANRWGIFIENLMREWKTMNIVSGLLVSGILSIFQTNGASNDPVTRHLAFWSLLSALLSLLYGCSLIVQFSRMRKPSIIIEWVFEAQNPQSIVWSVWVMLALPVIWLAWSIVAFIVCIMTFMWRSGAVPPDVFVAPPSTQLAFQIFVSCVLGIGVIYGILTIMTFRRYGARMDDALRRRIDAYVISASGPRPSDPSVTLNSGRATRPSSPKLRLKRRRQSTKSRSDSLLPTSRATSTLQSLVPEPPQNFRPPPPSNPPHPESSPNLPPHLQPPTLPPLTAQDPESRLNKGAPRQSEDRGMLPPRIPVHNSQPVAHGHAPNIGVPEGPSTVTGPLPDANPSSVPRSSSLRKKPRLRSQSDALQSGHHVT</sequence>
<feature type="compositionally biased region" description="Low complexity" evidence="1">
    <location>
        <begin position="1"/>
        <end position="23"/>
    </location>
</feature>
<evidence type="ECO:0000313" key="3">
    <source>
        <dbReference type="EMBL" id="KAF9445739.1"/>
    </source>
</evidence>
<comment type="caution">
    <text evidence="3">The sequence shown here is derived from an EMBL/GenBank/DDBJ whole genome shotgun (WGS) entry which is preliminary data.</text>
</comment>
<feature type="transmembrane region" description="Helical" evidence="2">
    <location>
        <begin position="181"/>
        <end position="204"/>
    </location>
</feature>
<feature type="transmembrane region" description="Helical" evidence="2">
    <location>
        <begin position="274"/>
        <end position="295"/>
    </location>
</feature>
<feature type="compositionally biased region" description="Polar residues" evidence="1">
    <location>
        <begin position="359"/>
        <end position="373"/>
    </location>
</feature>
<reference evidence="3" key="1">
    <citation type="submission" date="2020-11" db="EMBL/GenBank/DDBJ databases">
        <authorList>
            <consortium name="DOE Joint Genome Institute"/>
            <person name="Ahrendt S."/>
            <person name="Riley R."/>
            <person name="Andreopoulos W."/>
            <person name="Labutti K."/>
            <person name="Pangilinan J."/>
            <person name="Ruiz-Duenas F.J."/>
            <person name="Barrasa J.M."/>
            <person name="Sanchez-Garcia M."/>
            <person name="Camarero S."/>
            <person name="Miyauchi S."/>
            <person name="Serrano A."/>
            <person name="Linde D."/>
            <person name="Babiker R."/>
            <person name="Drula E."/>
            <person name="Ayuso-Fernandez I."/>
            <person name="Pacheco R."/>
            <person name="Padilla G."/>
            <person name="Ferreira P."/>
            <person name="Barriuso J."/>
            <person name="Kellner H."/>
            <person name="Castanera R."/>
            <person name="Alfaro M."/>
            <person name="Ramirez L."/>
            <person name="Pisabarro A.G."/>
            <person name="Kuo A."/>
            <person name="Tritt A."/>
            <person name="Lipzen A."/>
            <person name="He G."/>
            <person name="Yan M."/>
            <person name="Ng V."/>
            <person name="Cullen D."/>
            <person name="Martin F."/>
            <person name="Rosso M.-N."/>
            <person name="Henrissat B."/>
            <person name="Hibbett D."/>
            <person name="Martinez A.T."/>
            <person name="Grigoriev I.V."/>
        </authorList>
    </citation>
    <scope>NUCLEOTIDE SEQUENCE</scope>
    <source>
        <strain evidence="3">MF-IS2</strain>
    </source>
</reference>
<feature type="transmembrane region" description="Helical" evidence="2">
    <location>
        <begin position="151"/>
        <end position="169"/>
    </location>
</feature>
<dbReference type="AlphaFoldDB" id="A0A9P5X8Q0"/>
<feature type="compositionally biased region" description="Polar residues" evidence="1">
    <location>
        <begin position="328"/>
        <end position="341"/>
    </location>
</feature>
<protein>
    <submittedName>
        <fullName evidence="3">Uncharacterized protein</fullName>
    </submittedName>
</protein>